<protein>
    <submittedName>
        <fullName evidence="2">Uncharacterized protein</fullName>
    </submittedName>
</protein>
<evidence type="ECO:0000313" key="2">
    <source>
        <dbReference type="EMBL" id="KAK3860283.1"/>
    </source>
</evidence>
<evidence type="ECO:0000256" key="1">
    <source>
        <dbReference type="SAM" id="MobiDB-lite"/>
    </source>
</evidence>
<organism evidence="2 3">
    <name type="scientific">Petrolisthes cinctipes</name>
    <name type="common">Flat porcelain crab</name>
    <dbReference type="NCBI Taxonomy" id="88211"/>
    <lineage>
        <taxon>Eukaryota</taxon>
        <taxon>Metazoa</taxon>
        <taxon>Ecdysozoa</taxon>
        <taxon>Arthropoda</taxon>
        <taxon>Crustacea</taxon>
        <taxon>Multicrustacea</taxon>
        <taxon>Malacostraca</taxon>
        <taxon>Eumalacostraca</taxon>
        <taxon>Eucarida</taxon>
        <taxon>Decapoda</taxon>
        <taxon>Pleocyemata</taxon>
        <taxon>Anomura</taxon>
        <taxon>Galatheoidea</taxon>
        <taxon>Porcellanidae</taxon>
        <taxon>Petrolisthes</taxon>
    </lineage>
</organism>
<sequence>MSKSVKRGTAGMVSLNPPKRMRESVDYSRCVICQKSSEVELMNIQTASLPKFLDAMNARQDKTYSVLKDKVRNEFSRHRNSRRHPASQRTAGSCLYKEG</sequence>
<gene>
    <name evidence="2" type="ORF">Pcinc_033654</name>
</gene>
<reference evidence="2" key="1">
    <citation type="submission" date="2023-10" db="EMBL/GenBank/DDBJ databases">
        <title>Genome assemblies of two species of porcelain crab, Petrolisthes cinctipes and Petrolisthes manimaculis (Anomura: Porcellanidae).</title>
        <authorList>
            <person name="Angst P."/>
        </authorList>
    </citation>
    <scope>NUCLEOTIDE SEQUENCE</scope>
    <source>
        <strain evidence="2">PB745_01</strain>
        <tissue evidence="2">Gill</tissue>
    </source>
</reference>
<evidence type="ECO:0000313" key="3">
    <source>
        <dbReference type="Proteomes" id="UP001286313"/>
    </source>
</evidence>
<dbReference type="Proteomes" id="UP001286313">
    <property type="component" value="Unassembled WGS sequence"/>
</dbReference>
<dbReference type="AlphaFoldDB" id="A0AAE1ERV5"/>
<accession>A0AAE1ERV5</accession>
<keyword evidence="3" id="KW-1185">Reference proteome</keyword>
<comment type="caution">
    <text evidence="2">The sequence shown here is derived from an EMBL/GenBank/DDBJ whole genome shotgun (WGS) entry which is preliminary data.</text>
</comment>
<dbReference type="EMBL" id="JAWQEG010004774">
    <property type="protein sequence ID" value="KAK3860283.1"/>
    <property type="molecule type" value="Genomic_DNA"/>
</dbReference>
<proteinExistence type="predicted"/>
<feature type="region of interest" description="Disordered" evidence="1">
    <location>
        <begin position="75"/>
        <end position="99"/>
    </location>
</feature>
<name>A0AAE1ERV5_PETCI</name>